<accession>A0AC60PUT7</accession>
<protein>
    <submittedName>
        <fullName evidence="1">Uncharacterized protein</fullName>
    </submittedName>
</protein>
<comment type="caution">
    <text evidence="1">The sequence shown here is derived from an EMBL/GenBank/DDBJ whole genome shotgun (WGS) entry which is preliminary data.</text>
</comment>
<reference evidence="1 2" key="1">
    <citation type="journal article" date="2020" name="Cell">
        <title>Large-Scale Comparative Analyses of Tick Genomes Elucidate Their Genetic Diversity and Vector Capacities.</title>
        <authorList>
            <consortium name="Tick Genome and Microbiome Consortium (TIGMIC)"/>
            <person name="Jia N."/>
            <person name="Wang J."/>
            <person name="Shi W."/>
            <person name="Du L."/>
            <person name="Sun Y."/>
            <person name="Zhan W."/>
            <person name="Jiang J.F."/>
            <person name="Wang Q."/>
            <person name="Zhang B."/>
            <person name="Ji P."/>
            <person name="Bell-Sakyi L."/>
            <person name="Cui X.M."/>
            <person name="Yuan T.T."/>
            <person name="Jiang B.G."/>
            <person name="Yang W.F."/>
            <person name="Lam T.T."/>
            <person name="Chang Q.C."/>
            <person name="Ding S.J."/>
            <person name="Wang X.J."/>
            <person name="Zhu J.G."/>
            <person name="Ruan X.D."/>
            <person name="Zhao L."/>
            <person name="Wei J.T."/>
            <person name="Ye R.Z."/>
            <person name="Que T.C."/>
            <person name="Du C.H."/>
            <person name="Zhou Y.H."/>
            <person name="Cheng J.X."/>
            <person name="Dai P.F."/>
            <person name="Guo W.B."/>
            <person name="Han X.H."/>
            <person name="Huang E.J."/>
            <person name="Li L.F."/>
            <person name="Wei W."/>
            <person name="Gao Y.C."/>
            <person name="Liu J.Z."/>
            <person name="Shao H.Z."/>
            <person name="Wang X."/>
            <person name="Wang C.C."/>
            <person name="Yang T.C."/>
            <person name="Huo Q.B."/>
            <person name="Li W."/>
            <person name="Chen H.Y."/>
            <person name="Chen S.E."/>
            <person name="Zhou L.G."/>
            <person name="Ni X.B."/>
            <person name="Tian J.H."/>
            <person name="Sheng Y."/>
            <person name="Liu T."/>
            <person name="Pan Y.S."/>
            <person name="Xia L.Y."/>
            <person name="Li J."/>
            <person name="Zhao F."/>
            <person name="Cao W.C."/>
        </authorList>
    </citation>
    <scope>NUCLEOTIDE SEQUENCE [LARGE SCALE GENOMIC DNA]</scope>
    <source>
        <strain evidence="1">Iper-2018</strain>
    </source>
</reference>
<feature type="non-terminal residue" evidence="1">
    <location>
        <position position="63"/>
    </location>
</feature>
<name>A0AC60PUT7_IXOPE</name>
<organism evidence="1 2">
    <name type="scientific">Ixodes persulcatus</name>
    <name type="common">Taiga tick</name>
    <dbReference type="NCBI Taxonomy" id="34615"/>
    <lineage>
        <taxon>Eukaryota</taxon>
        <taxon>Metazoa</taxon>
        <taxon>Ecdysozoa</taxon>
        <taxon>Arthropoda</taxon>
        <taxon>Chelicerata</taxon>
        <taxon>Arachnida</taxon>
        <taxon>Acari</taxon>
        <taxon>Parasitiformes</taxon>
        <taxon>Ixodida</taxon>
        <taxon>Ixodoidea</taxon>
        <taxon>Ixodidae</taxon>
        <taxon>Ixodinae</taxon>
        <taxon>Ixodes</taxon>
    </lineage>
</organism>
<gene>
    <name evidence="1" type="ORF">HPB47_028505</name>
</gene>
<sequence length="63" mass="7066">DLYKSKALVAISSVFLSKDSVSLTKQKSEAKKLCKRLNLEQLVRKIDAGKQLSLELFFAAKTH</sequence>
<dbReference type="EMBL" id="JABSTQ010009994">
    <property type="protein sequence ID" value="KAG0424267.1"/>
    <property type="molecule type" value="Genomic_DNA"/>
</dbReference>
<feature type="non-terminal residue" evidence="1">
    <location>
        <position position="1"/>
    </location>
</feature>
<proteinExistence type="predicted"/>
<evidence type="ECO:0000313" key="1">
    <source>
        <dbReference type="EMBL" id="KAG0424267.1"/>
    </source>
</evidence>
<evidence type="ECO:0000313" key="2">
    <source>
        <dbReference type="Proteomes" id="UP000805193"/>
    </source>
</evidence>
<dbReference type="Proteomes" id="UP000805193">
    <property type="component" value="Unassembled WGS sequence"/>
</dbReference>
<keyword evidence="2" id="KW-1185">Reference proteome</keyword>